<dbReference type="AlphaFoldDB" id="A0AAV0ZKN5"/>
<accession>A0AAV0ZKN5</accession>
<evidence type="ECO:0000313" key="2">
    <source>
        <dbReference type="Proteomes" id="UP001157006"/>
    </source>
</evidence>
<evidence type="ECO:0000313" key="1">
    <source>
        <dbReference type="EMBL" id="CAI8597643.1"/>
    </source>
</evidence>
<dbReference type="Proteomes" id="UP001157006">
    <property type="component" value="Chromosome 2"/>
</dbReference>
<gene>
    <name evidence="1" type="ORF">VFH_II091200</name>
</gene>
<proteinExistence type="predicted"/>
<dbReference type="EMBL" id="OX451737">
    <property type="protein sequence ID" value="CAI8597643.1"/>
    <property type="molecule type" value="Genomic_DNA"/>
</dbReference>
<keyword evidence="2" id="KW-1185">Reference proteome</keyword>
<name>A0AAV0ZKN5_VICFA</name>
<organism evidence="1 2">
    <name type="scientific">Vicia faba</name>
    <name type="common">Broad bean</name>
    <name type="synonym">Faba vulgaris</name>
    <dbReference type="NCBI Taxonomy" id="3906"/>
    <lineage>
        <taxon>Eukaryota</taxon>
        <taxon>Viridiplantae</taxon>
        <taxon>Streptophyta</taxon>
        <taxon>Embryophyta</taxon>
        <taxon>Tracheophyta</taxon>
        <taxon>Spermatophyta</taxon>
        <taxon>Magnoliopsida</taxon>
        <taxon>eudicotyledons</taxon>
        <taxon>Gunneridae</taxon>
        <taxon>Pentapetalae</taxon>
        <taxon>rosids</taxon>
        <taxon>fabids</taxon>
        <taxon>Fabales</taxon>
        <taxon>Fabaceae</taxon>
        <taxon>Papilionoideae</taxon>
        <taxon>50 kb inversion clade</taxon>
        <taxon>NPAAA clade</taxon>
        <taxon>Hologalegina</taxon>
        <taxon>IRL clade</taxon>
        <taxon>Fabeae</taxon>
        <taxon>Vicia</taxon>
    </lineage>
</organism>
<sequence>MAWLTQIGCTYIDWVENKMRFTYQGEWIEIRGVRTRECTPLQNYVDENHFAQLHYDIQSSMVTPTQQLEMKSILHRFDNIFKEPRGLPPEPQQEHAIQLLIGQGLVNVRPYRYPHHH</sequence>
<protein>
    <submittedName>
        <fullName evidence="1">Uncharacterized protein</fullName>
    </submittedName>
</protein>
<reference evidence="1 2" key="1">
    <citation type="submission" date="2023-01" db="EMBL/GenBank/DDBJ databases">
        <authorList>
            <person name="Kreplak J."/>
        </authorList>
    </citation>
    <scope>NUCLEOTIDE SEQUENCE [LARGE SCALE GENOMIC DNA]</scope>
</reference>